<feature type="signal peptide" evidence="2">
    <location>
        <begin position="1"/>
        <end position="33"/>
    </location>
</feature>
<dbReference type="Gramene" id="EOY20842">
    <property type="protein sequence ID" value="EOY20842"/>
    <property type="gene ID" value="TCM_012181"/>
</dbReference>
<reference evidence="3 4" key="1">
    <citation type="journal article" date="2013" name="Genome Biol.">
        <title>The genome sequence of the most widely cultivated cacao type and its use to identify candidate genes regulating pod color.</title>
        <authorList>
            <person name="Motamayor J.C."/>
            <person name="Mockaitis K."/>
            <person name="Schmutz J."/>
            <person name="Haiminen N."/>
            <person name="Iii D.L."/>
            <person name="Cornejo O."/>
            <person name="Findley S.D."/>
            <person name="Zheng P."/>
            <person name="Utro F."/>
            <person name="Royaert S."/>
            <person name="Saski C."/>
            <person name="Jenkins J."/>
            <person name="Podicheti R."/>
            <person name="Zhao M."/>
            <person name="Scheffler B.E."/>
            <person name="Stack J.C."/>
            <person name="Feltus F.A."/>
            <person name="Mustiga G.M."/>
            <person name="Amores F."/>
            <person name="Phillips W."/>
            <person name="Marelli J.P."/>
            <person name="May G.D."/>
            <person name="Shapiro H."/>
            <person name="Ma J."/>
            <person name="Bustamante C.D."/>
            <person name="Schnell R.J."/>
            <person name="Main D."/>
            <person name="Gilbert D."/>
            <person name="Parida L."/>
            <person name="Kuhn D.N."/>
        </authorList>
    </citation>
    <scope>NUCLEOTIDE SEQUENCE [LARGE SCALE GENOMIC DNA]</scope>
    <source>
        <strain evidence="4">cv. Matina 1-6</strain>
    </source>
</reference>
<feature type="chain" id="PRO_5001598660" evidence="2">
    <location>
        <begin position="34"/>
        <end position="110"/>
    </location>
</feature>
<dbReference type="Proteomes" id="UP000026915">
    <property type="component" value="Chromosome 3"/>
</dbReference>
<evidence type="ECO:0000313" key="4">
    <source>
        <dbReference type="Proteomes" id="UP000026915"/>
    </source>
</evidence>
<evidence type="ECO:0000256" key="2">
    <source>
        <dbReference type="SAM" id="SignalP"/>
    </source>
</evidence>
<keyword evidence="4" id="KW-1185">Reference proteome</keyword>
<name>A0A061FVE2_THECC</name>
<evidence type="ECO:0000256" key="1">
    <source>
        <dbReference type="SAM" id="MobiDB-lite"/>
    </source>
</evidence>
<dbReference type="AlphaFoldDB" id="A0A061FVE2"/>
<protein>
    <submittedName>
        <fullName evidence="3">Uncharacterized protein</fullName>
    </submittedName>
</protein>
<keyword evidence="2" id="KW-0732">Signal</keyword>
<dbReference type="InParanoid" id="A0A061FVE2"/>
<feature type="region of interest" description="Disordered" evidence="1">
    <location>
        <begin position="37"/>
        <end position="67"/>
    </location>
</feature>
<proteinExistence type="predicted"/>
<gene>
    <name evidence="3" type="ORF">TCM_012181</name>
</gene>
<sequence length="110" mass="11683">MNQQSSNSVMSGSLVKLATALVLLLLLVGELAATSALAPSGREKSPSDVLFGGSSLRKMSPGKDGYSRRESLVISSYRKFRKLGKVEPFQPAPTVNGPTFMTAPPTPIPY</sequence>
<organism evidence="3 4">
    <name type="scientific">Theobroma cacao</name>
    <name type="common">Cacao</name>
    <name type="synonym">Cocoa</name>
    <dbReference type="NCBI Taxonomy" id="3641"/>
    <lineage>
        <taxon>Eukaryota</taxon>
        <taxon>Viridiplantae</taxon>
        <taxon>Streptophyta</taxon>
        <taxon>Embryophyta</taxon>
        <taxon>Tracheophyta</taxon>
        <taxon>Spermatophyta</taxon>
        <taxon>Magnoliopsida</taxon>
        <taxon>eudicotyledons</taxon>
        <taxon>Gunneridae</taxon>
        <taxon>Pentapetalae</taxon>
        <taxon>rosids</taxon>
        <taxon>malvids</taxon>
        <taxon>Malvales</taxon>
        <taxon>Malvaceae</taxon>
        <taxon>Byttnerioideae</taxon>
        <taxon>Theobroma</taxon>
    </lineage>
</organism>
<feature type="region of interest" description="Disordered" evidence="1">
    <location>
        <begin position="91"/>
        <end position="110"/>
    </location>
</feature>
<evidence type="ECO:0000313" key="3">
    <source>
        <dbReference type="EMBL" id="EOY20842.1"/>
    </source>
</evidence>
<accession>A0A061FVE2</accession>
<dbReference type="HOGENOM" id="CLU_154184_0_0_1"/>
<dbReference type="EMBL" id="CM001881">
    <property type="protein sequence ID" value="EOY20842.1"/>
    <property type="molecule type" value="Genomic_DNA"/>
</dbReference>